<name>A0A814CV42_9BILA</name>
<sequence length="560" mass="65550">MLNMKNLYETSTVTLDEACFAIIYFIDRFSLSEIAKKKLIELIKFLIPYKNNLPNTVYKISKIVSLSEYKPSTVNFCKNCSNETTANFNQCTNENCLEYEKVSKSFDTFKYFDIERPLKNLVKSNLPKIISCTEGSFNDILDGSHYKNISKSNYLNLMVYTDGIQISKSNKLNFWPVICGLEDLPIKIRDSIKNKIIFGVWQGKKKPTSDILFRYLKNSILKINQNGINVEQGEYKKTFYFQIYGILCDTPAKALVLNMNQFNGHYGCLYCFNPGKWSKFYHKMLYEQTDYPLRNNDDFRSDYQDGTDIETVNGLKGDIELSDMIILPNSVPIDYMHMVCLGIFKNLLKLCNSILDAALHFEIVSRLGEFENSKEKTELNDFILDLYSKKHFGNIKVSLLEPTSKRKLNNFELNQFELDDFFNDVFISLRIIIENTIYHSINYKRVGQETSSYCIKYKIQNLFYFGFIKYFIEIENFFYVVLCPLKTIKTCLFNDIKIRVPDDLQALKKNKIFDNFFTVCEKTENLLIINSDDVISKCIIYEENEDLFYLSDYLSEEEHD</sequence>
<dbReference type="AlphaFoldDB" id="A0A814CV42"/>
<keyword evidence="2" id="KW-1185">Reference proteome</keyword>
<protein>
    <submittedName>
        <fullName evidence="1">Uncharacterized protein</fullName>
    </submittedName>
</protein>
<proteinExistence type="predicted"/>
<dbReference type="InterPro" id="IPR009667">
    <property type="entry name" value="DUF1258"/>
</dbReference>
<evidence type="ECO:0000313" key="1">
    <source>
        <dbReference type="EMBL" id="CAF0945088.1"/>
    </source>
</evidence>
<dbReference type="Pfam" id="PF06869">
    <property type="entry name" value="DUF1258"/>
    <property type="match status" value="1"/>
</dbReference>
<dbReference type="PANTHER" id="PTHR33053">
    <property type="entry name" value="PROTEIN, PUTATIVE-RELATED"/>
    <property type="match status" value="1"/>
</dbReference>
<reference evidence="1" key="1">
    <citation type="submission" date="2021-02" db="EMBL/GenBank/DDBJ databases">
        <authorList>
            <person name="Nowell W R."/>
        </authorList>
    </citation>
    <scope>NUCLEOTIDE SEQUENCE</scope>
    <source>
        <strain evidence="1">Ploen Becks lab</strain>
    </source>
</reference>
<dbReference type="OrthoDB" id="10028922at2759"/>
<comment type="caution">
    <text evidence="1">The sequence shown here is derived from an EMBL/GenBank/DDBJ whole genome shotgun (WGS) entry which is preliminary data.</text>
</comment>
<gene>
    <name evidence="1" type="ORF">OXX778_LOCUS13640</name>
</gene>
<evidence type="ECO:0000313" key="2">
    <source>
        <dbReference type="Proteomes" id="UP000663879"/>
    </source>
</evidence>
<dbReference type="PANTHER" id="PTHR33053:SF9">
    <property type="entry name" value="AGAP000105-PA"/>
    <property type="match status" value="1"/>
</dbReference>
<dbReference type="Proteomes" id="UP000663879">
    <property type="component" value="Unassembled WGS sequence"/>
</dbReference>
<dbReference type="EMBL" id="CAJNOC010002655">
    <property type="protein sequence ID" value="CAF0945088.1"/>
    <property type="molecule type" value="Genomic_DNA"/>
</dbReference>
<accession>A0A814CV42</accession>
<organism evidence="1 2">
    <name type="scientific">Brachionus calyciflorus</name>
    <dbReference type="NCBI Taxonomy" id="104777"/>
    <lineage>
        <taxon>Eukaryota</taxon>
        <taxon>Metazoa</taxon>
        <taxon>Spiralia</taxon>
        <taxon>Gnathifera</taxon>
        <taxon>Rotifera</taxon>
        <taxon>Eurotatoria</taxon>
        <taxon>Monogononta</taxon>
        <taxon>Pseudotrocha</taxon>
        <taxon>Ploima</taxon>
        <taxon>Brachionidae</taxon>
        <taxon>Brachionus</taxon>
    </lineage>
</organism>